<evidence type="ECO:0000313" key="2">
    <source>
        <dbReference type="WBParaSite" id="PS1159_v2.g23127.t1"/>
    </source>
</evidence>
<accession>A0AC35G1V0</accession>
<proteinExistence type="predicted"/>
<evidence type="ECO:0000313" key="1">
    <source>
        <dbReference type="Proteomes" id="UP000887580"/>
    </source>
</evidence>
<name>A0AC35G1V0_9BILA</name>
<protein>
    <submittedName>
        <fullName evidence="2">Uncharacterized protein</fullName>
    </submittedName>
</protein>
<dbReference type="WBParaSite" id="PS1159_v2.g23127.t1">
    <property type="protein sequence ID" value="PS1159_v2.g23127.t1"/>
    <property type="gene ID" value="PS1159_v2.g23127"/>
</dbReference>
<reference evidence="2" key="1">
    <citation type="submission" date="2022-11" db="UniProtKB">
        <authorList>
            <consortium name="WormBaseParasite"/>
        </authorList>
    </citation>
    <scope>IDENTIFICATION</scope>
</reference>
<sequence length="504" mass="56032">MKTLCALVLVAGFLFCSDASPVKSQKDFISKMKVIRGRPWHGLVPKPDADPKAAKATTRYFDAKVDNFDSSNTKTYKQRFWYNDQWYKPGGPQFLMIGGESAESSGWVDSANYEWTTLAKEVGAFVFLLEHRFYGASQPTGDLTFNSLKLLTSEQALADVKNFILAMNVQHNFTNPRWITYGGSYSGALSAWARQVYPETIYAAVGSSGPVQAVVDFTGYLDVVYNALNNYDPKCAASAHTGFLKINDLIKTDAGRQTLTQSFSLCNALTSDSNTINYFYESIIGNYMGIVQYSQDNVGSYADLLTIPQLCKQQTQANKDDIDGVVNVNNWLMNLYGEFCLDVDYQGYLDYLKTGTAGTDAGDYRSWIWQTCNEFGFYQSTDSTLVTGNFTGADIPVDYYVQQCAEIYDPSLTSAVVYANIDKTNKYYLGQNKYNGTRVSLPNGTNDPWHVLGVLKATNNKNYPVIIDGTSHCADMYSPSVNDKPSLTAARASVRSHVISWVHE</sequence>
<dbReference type="Proteomes" id="UP000887580">
    <property type="component" value="Unplaced"/>
</dbReference>
<organism evidence="1 2">
    <name type="scientific">Panagrolaimus sp. PS1159</name>
    <dbReference type="NCBI Taxonomy" id="55785"/>
    <lineage>
        <taxon>Eukaryota</taxon>
        <taxon>Metazoa</taxon>
        <taxon>Ecdysozoa</taxon>
        <taxon>Nematoda</taxon>
        <taxon>Chromadorea</taxon>
        <taxon>Rhabditida</taxon>
        <taxon>Tylenchina</taxon>
        <taxon>Panagrolaimomorpha</taxon>
        <taxon>Panagrolaimoidea</taxon>
        <taxon>Panagrolaimidae</taxon>
        <taxon>Panagrolaimus</taxon>
    </lineage>
</organism>